<dbReference type="eggNOG" id="COG5373">
    <property type="taxonomic scope" value="Bacteria"/>
</dbReference>
<dbReference type="InterPro" id="IPR051661">
    <property type="entry name" value="Actin_filament_regulator"/>
</dbReference>
<feature type="region of interest" description="Disordered" evidence="1">
    <location>
        <begin position="293"/>
        <end position="387"/>
    </location>
</feature>
<accession>Q3MC83</accession>
<dbReference type="PANTHER" id="PTHR47102">
    <property type="entry name" value="PROTEIN BNI1"/>
    <property type="match status" value="1"/>
</dbReference>
<dbReference type="KEGG" id="ava:Ava_1781"/>
<dbReference type="EMBL" id="CP000117">
    <property type="protein sequence ID" value="ABA21403.1"/>
    <property type="molecule type" value="Genomic_DNA"/>
</dbReference>
<dbReference type="HOGENOM" id="CLU_040410_0_0_3"/>
<organism evidence="3 4">
    <name type="scientific">Trichormus variabilis (strain ATCC 29413 / PCC 7937)</name>
    <name type="common">Anabaena variabilis</name>
    <dbReference type="NCBI Taxonomy" id="240292"/>
    <lineage>
        <taxon>Bacteria</taxon>
        <taxon>Bacillati</taxon>
        <taxon>Cyanobacteriota</taxon>
        <taxon>Cyanophyceae</taxon>
        <taxon>Nostocales</taxon>
        <taxon>Nostocaceae</taxon>
        <taxon>Trichormus</taxon>
    </lineage>
</organism>
<proteinExistence type="predicted"/>
<evidence type="ECO:0000256" key="1">
    <source>
        <dbReference type="SAM" id="MobiDB-lite"/>
    </source>
</evidence>
<dbReference type="InterPro" id="IPR006860">
    <property type="entry name" value="FecR"/>
</dbReference>
<evidence type="ECO:0000259" key="2">
    <source>
        <dbReference type="Pfam" id="PF04773"/>
    </source>
</evidence>
<feature type="compositionally biased region" description="Low complexity" evidence="1">
    <location>
        <begin position="293"/>
        <end position="307"/>
    </location>
</feature>
<keyword evidence="3" id="KW-0378">Hydrolase</keyword>
<reference evidence="4" key="1">
    <citation type="journal article" date="2014" name="Stand. Genomic Sci.">
        <title>Complete genome sequence of Anabaena variabilis ATCC 29413.</title>
        <authorList>
            <person name="Thiel T."/>
            <person name="Pratte B.S."/>
            <person name="Zhong J."/>
            <person name="Goodwin L."/>
            <person name="Copeland A."/>
            <person name="Lucas S."/>
            <person name="Han C."/>
            <person name="Pitluck S."/>
            <person name="Land M.L."/>
            <person name="Kyrpides N.C."/>
            <person name="Woyke T."/>
        </authorList>
    </citation>
    <scope>NUCLEOTIDE SEQUENCE [LARGE SCALE GENOMIC DNA]</scope>
    <source>
        <strain evidence="4">ATCC 29413 / PCC 7937</strain>
    </source>
</reference>
<evidence type="ECO:0000313" key="3">
    <source>
        <dbReference type="EMBL" id="ABA21403.1"/>
    </source>
</evidence>
<dbReference type="AlphaFoldDB" id="Q3MC83"/>
<dbReference type="PRINTS" id="PR01217">
    <property type="entry name" value="PRICHEXTENSN"/>
</dbReference>
<dbReference type="Pfam" id="PF04773">
    <property type="entry name" value="FecR"/>
    <property type="match status" value="1"/>
</dbReference>
<feature type="domain" description="FecR protein" evidence="2">
    <location>
        <begin position="68"/>
        <end position="147"/>
    </location>
</feature>
<feature type="compositionally biased region" description="Pro residues" evidence="1">
    <location>
        <begin position="308"/>
        <end position="387"/>
    </location>
</feature>
<dbReference type="Proteomes" id="UP000002533">
    <property type="component" value="Chromosome"/>
</dbReference>
<protein>
    <recommendedName>
        <fullName evidence="2">FecR protein domain-containing protein</fullName>
    </recommendedName>
</protein>
<gene>
    <name evidence="3" type="ordered locus">Ava_1781</name>
</gene>
<dbReference type="STRING" id="240292.Ava_1781"/>
<sequence length="387" mass="41075">MRLNLIPLFSLGLCGVMVLISPPQVNANTPLNRAEVQSIRNFVQLIQRASRNKRPAQKLDAIIPGDGLSTGRASLADLRFNDGSLARVGEQAVFQFMPRTRNFRLSNGTVLLLIPPGRGQTRIQTPSATAAIRGSALFIRYDQKTDTTIIGALTNSGIAVSNKDASQTQPLKAGQLLVLVKGEIQSLYDFDLQNFYETSDLAEGLDLTGKNSSATPDPAIAGVRAEIMAALATQSPLVGKGVMENPAFLELSTTSSEVIDEDTDEDDFITDNFLVDSLVETGEILFQNAQQLGDNADGNLNNINNIQPDPPLPDNPDPPPPPPDPPPPPPPDPPPPPPPDPPPPPPPDPPPPPPPDPPPPPPPDPPPPPPPDPPPPPPPDPPPPPPP</sequence>
<dbReference type="GO" id="GO:0016787">
    <property type="term" value="F:hydrolase activity"/>
    <property type="evidence" value="ECO:0007669"/>
    <property type="project" value="UniProtKB-KW"/>
</dbReference>
<evidence type="ECO:0000313" key="4">
    <source>
        <dbReference type="Proteomes" id="UP000002533"/>
    </source>
</evidence>
<dbReference type="PANTHER" id="PTHR47102:SF2">
    <property type="entry name" value="PROTEIN BNI1"/>
    <property type="match status" value="1"/>
</dbReference>
<name>Q3MC83_TRIV2</name>